<feature type="transmembrane region" description="Helical" evidence="16">
    <location>
        <begin position="295"/>
        <end position="316"/>
    </location>
</feature>
<keyword evidence="12" id="KW-0449">Lipoprotein</keyword>
<dbReference type="Pfam" id="PF20684">
    <property type="entry name" value="Fung_rhodopsin"/>
    <property type="match status" value="1"/>
</dbReference>
<evidence type="ECO:0000256" key="9">
    <source>
        <dbReference type="ARBA" id="ARBA00022989"/>
    </source>
</evidence>
<dbReference type="InterPro" id="IPR008427">
    <property type="entry name" value="Extracellular_membr_CFEM_dom"/>
</dbReference>
<sequence>MRFIIVAFMAALATPLALAQNTSSSALAHQIPDCAKFCLASFADRSTCPMDDLACLCPNTALKEDITKCVTAQCSIKEALFTKNVTSVACEEEIRDKRLELNITAIILGSMAALFVILRMFSKVFVVGGSAGLDDWFIVATILLGVADTVLIVEGLTAYGLGRDIWTLTSEQITQFGLHMYVIQIMYIARLSLLKMSLLFFYLRIFPNPRIRQLLWGTVAFNTGYFVAFSVTAACLCRPIHFFWERWDGEHLDGICMDANAIGWANAAVSIALDLWMLALPLSQLGYLKLHWKKKVGVIIMFAVGTFVTVMSVLRLQSLVSFANSDNPTWDNWDVVRWSTIEVNVGVICACLPPLRVLLIRAFPQLSGSTSNYPSQMNQNYGAGKGFKGAIALNSKVQLTNGRSRTLGVESTVERGSTVIDDAEGAAGKGGIQCQVTYSVSYRERERDEESLVGTMHRDDFDDIPRRGSPGGATTPSTMRRSPSVAAVERTGRVDSPGPSRSLSRSRSHHRNFSRPNVAPLPTRSRSHCRSDSVSVLDSRERLDPDAVGPLSPRYPLP</sequence>
<proteinExistence type="inferred from homology"/>
<evidence type="ECO:0000259" key="18">
    <source>
        <dbReference type="PROSITE" id="PS52012"/>
    </source>
</evidence>
<feature type="disulfide bond" evidence="14">
    <location>
        <begin position="34"/>
        <end position="74"/>
    </location>
</feature>
<evidence type="ECO:0000256" key="12">
    <source>
        <dbReference type="ARBA" id="ARBA00023288"/>
    </source>
</evidence>
<dbReference type="Pfam" id="PF05730">
    <property type="entry name" value="CFEM"/>
    <property type="match status" value="1"/>
</dbReference>
<feature type="signal peptide" evidence="17">
    <location>
        <begin position="1"/>
        <end position="19"/>
    </location>
</feature>
<feature type="transmembrane region" description="Helical" evidence="16">
    <location>
        <begin position="101"/>
        <end position="121"/>
    </location>
</feature>
<evidence type="ECO:0000256" key="8">
    <source>
        <dbReference type="ARBA" id="ARBA00022729"/>
    </source>
</evidence>
<feature type="compositionally biased region" description="Basic residues" evidence="15">
    <location>
        <begin position="504"/>
        <end position="513"/>
    </location>
</feature>
<feature type="binding site" description="axial binding residue" evidence="14">
    <location>
        <position position="52"/>
    </location>
    <ligand>
        <name>heme</name>
        <dbReference type="ChEBI" id="CHEBI:30413"/>
    </ligand>
    <ligandPart>
        <name>Fe</name>
        <dbReference type="ChEBI" id="CHEBI:18248"/>
    </ligandPart>
</feature>
<feature type="disulfide bond" evidence="14">
    <location>
        <begin position="38"/>
        <end position="69"/>
    </location>
</feature>
<evidence type="ECO:0000256" key="2">
    <source>
        <dbReference type="ARBA" id="ARBA00004589"/>
    </source>
</evidence>
<keyword evidence="14" id="KW-0408">Iron</keyword>
<evidence type="ECO:0000256" key="3">
    <source>
        <dbReference type="ARBA" id="ARBA00004613"/>
    </source>
</evidence>
<reference evidence="19" key="1">
    <citation type="journal article" date="2012" name="PLoS Genet.">
        <title>Comparative analysis of the genomes of two field isolates of the rice blast fungus Magnaporthe oryzae.</title>
        <authorList>
            <person name="Xue M."/>
            <person name="Yang J."/>
            <person name="Li Z."/>
            <person name="Hu S."/>
            <person name="Yao N."/>
            <person name="Dean R.A."/>
            <person name="Zhao W."/>
            <person name="Shen M."/>
            <person name="Zhang H."/>
            <person name="Li C."/>
            <person name="Liu L."/>
            <person name="Cao L."/>
            <person name="Xu X."/>
            <person name="Xing Y."/>
            <person name="Hsiang T."/>
            <person name="Zhang Z."/>
            <person name="Xu J.R."/>
            <person name="Peng Y.L."/>
        </authorList>
    </citation>
    <scope>NUCLEOTIDE SEQUENCE</scope>
    <source>
        <strain evidence="19">Y34</strain>
    </source>
</reference>
<evidence type="ECO:0000256" key="17">
    <source>
        <dbReference type="SAM" id="SignalP"/>
    </source>
</evidence>
<evidence type="ECO:0000256" key="6">
    <source>
        <dbReference type="ARBA" id="ARBA00022622"/>
    </source>
</evidence>
<evidence type="ECO:0000256" key="1">
    <source>
        <dbReference type="ARBA" id="ARBA00004141"/>
    </source>
</evidence>
<accession>A0AA97PL30</accession>
<evidence type="ECO:0000256" key="15">
    <source>
        <dbReference type="SAM" id="MobiDB-lite"/>
    </source>
</evidence>
<dbReference type="PANTHER" id="PTHR33048:SF143">
    <property type="entry name" value="EXTRACELLULAR MEMBRANE PROTEIN CFEM DOMAIN-CONTAINING PROTEIN-RELATED"/>
    <property type="match status" value="1"/>
</dbReference>
<comment type="similarity">
    <text evidence="4">Belongs to the RBT5 family.</text>
</comment>
<keyword evidence="10 16" id="KW-0472">Membrane</keyword>
<dbReference type="GO" id="GO:0098552">
    <property type="term" value="C:side of membrane"/>
    <property type="evidence" value="ECO:0007669"/>
    <property type="project" value="UniProtKB-KW"/>
</dbReference>
<keyword evidence="11 14" id="KW-1015">Disulfide bond</keyword>
<feature type="compositionally biased region" description="Polar residues" evidence="15">
    <location>
        <begin position="472"/>
        <end position="481"/>
    </location>
</feature>
<keyword evidence="7 16" id="KW-0812">Transmembrane</keyword>
<dbReference type="PANTHER" id="PTHR33048">
    <property type="entry name" value="PTH11-LIKE INTEGRAL MEMBRANE PROTEIN (AFU_ORTHOLOGUE AFUA_5G11245)"/>
    <property type="match status" value="1"/>
</dbReference>
<dbReference type="PROSITE" id="PS52012">
    <property type="entry name" value="CFEM"/>
    <property type="match status" value="1"/>
</dbReference>
<evidence type="ECO:0000256" key="13">
    <source>
        <dbReference type="ARBA" id="ARBA00038359"/>
    </source>
</evidence>
<evidence type="ECO:0000256" key="11">
    <source>
        <dbReference type="ARBA" id="ARBA00023157"/>
    </source>
</evidence>
<keyword evidence="5" id="KW-0964">Secreted</keyword>
<evidence type="ECO:0000256" key="16">
    <source>
        <dbReference type="SAM" id="Phobius"/>
    </source>
</evidence>
<evidence type="ECO:0000313" key="19">
    <source>
        <dbReference type="EMBL" id="ELQ38572.1"/>
    </source>
</evidence>
<feature type="transmembrane region" description="Helical" evidence="16">
    <location>
        <begin position="336"/>
        <end position="359"/>
    </location>
</feature>
<keyword evidence="9 16" id="KW-1133">Transmembrane helix</keyword>
<feature type="disulfide bond" evidence="14">
    <location>
        <begin position="57"/>
        <end position="90"/>
    </location>
</feature>
<evidence type="ECO:0000256" key="14">
    <source>
        <dbReference type="PROSITE-ProRule" id="PRU01356"/>
    </source>
</evidence>
<evidence type="ECO:0000256" key="10">
    <source>
        <dbReference type="ARBA" id="ARBA00023136"/>
    </source>
</evidence>
<organism evidence="19">
    <name type="scientific">Pyricularia oryzae (strain Y34)</name>
    <name type="common">Rice blast fungus</name>
    <name type="synonym">Magnaporthe oryzae</name>
    <dbReference type="NCBI Taxonomy" id="1143189"/>
    <lineage>
        <taxon>Eukaryota</taxon>
        <taxon>Fungi</taxon>
        <taxon>Dikarya</taxon>
        <taxon>Ascomycota</taxon>
        <taxon>Pezizomycotina</taxon>
        <taxon>Sordariomycetes</taxon>
        <taxon>Sordariomycetidae</taxon>
        <taxon>Magnaporthales</taxon>
        <taxon>Pyriculariaceae</taxon>
        <taxon>Pyricularia</taxon>
    </lineage>
</organism>
<keyword evidence="6" id="KW-0336">GPI-anchor</keyword>
<dbReference type="AlphaFoldDB" id="A0AA97PL30"/>
<comment type="subcellular location">
    <subcellularLocation>
        <location evidence="2">Membrane</location>
        <topology evidence="2">Lipid-anchor</topology>
        <topology evidence="2">GPI-anchor</topology>
    </subcellularLocation>
    <subcellularLocation>
        <location evidence="1">Membrane</location>
        <topology evidence="1">Multi-pass membrane protein</topology>
    </subcellularLocation>
    <subcellularLocation>
        <location evidence="3">Secreted</location>
    </subcellularLocation>
</comment>
<dbReference type="GO" id="GO:0046872">
    <property type="term" value="F:metal ion binding"/>
    <property type="evidence" value="ECO:0007669"/>
    <property type="project" value="UniProtKB-UniRule"/>
</dbReference>
<feature type="chain" id="PRO_5041739984" description="CFEM domain-containing protein" evidence="17">
    <location>
        <begin position="20"/>
        <end position="558"/>
    </location>
</feature>
<protein>
    <recommendedName>
        <fullName evidence="18">CFEM domain-containing protein</fullName>
    </recommendedName>
</protein>
<dbReference type="InterPro" id="IPR052337">
    <property type="entry name" value="SAT4-like"/>
</dbReference>
<name>A0AA97PL30_PYRO3</name>
<keyword evidence="6" id="KW-0325">Glycoprotein</keyword>
<dbReference type="InterPro" id="IPR049326">
    <property type="entry name" value="Rhodopsin_dom_fungi"/>
</dbReference>
<feature type="disulfide bond" evidence="14">
    <location>
        <begin position="48"/>
        <end position="55"/>
    </location>
</feature>
<comment type="similarity">
    <text evidence="13">Belongs to the SAT4 family.</text>
</comment>
<dbReference type="SMART" id="SM00747">
    <property type="entry name" value="CFEM"/>
    <property type="match status" value="1"/>
</dbReference>
<feature type="transmembrane region" description="Helical" evidence="16">
    <location>
        <begin position="133"/>
        <end position="161"/>
    </location>
</feature>
<evidence type="ECO:0000256" key="4">
    <source>
        <dbReference type="ARBA" id="ARBA00010031"/>
    </source>
</evidence>
<dbReference type="EMBL" id="JH793030">
    <property type="protein sequence ID" value="ELQ38572.1"/>
    <property type="molecule type" value="Genomic_DNA"/>
</dbReference>
<evidence type="ECO:0000256" key="5">
    <source>
        <dbReference type="ARBA" id="ARBA00022525"/>
    </source>
</evidence>
<keyword evidence="14" id="KW-0349">Heme</keyword>
<feature type="region of interest" description="Disordered" evidence="15">
    <location>
        <begin position="445"/>
        <end position="558"/>
    </location>
</feature>
<feature type="transmembrane region" description="Helical" evidence="16">
    <location>
        <begin position="181"/>
        <end position="202"/>
    </location>
</feature>
<keyword evidence="14" id="KW-0479">Metal-binding</keyword>
<feature type="compositionally biased region" description="Basic and acidic residues" evidence="15">
    <location>
        <begin position="445"/>
        <end position="466"/>
    </location>
</feature>
<dbReference type="GO" id="GO:0005576">
    <property type="term" value="C:extracellular region"/>
    <property type="evidence" value="ECO:0007669"/>
    <property type="project" value="UniProtKB-SubCell"/>
</dbReference>
<gene>
    <name evidence="19" type="ORF">OOU_Y34scaffold00534g47</name>
</gene>
<feature type="transmembrane region" description="Helical" evidence="16">
    <location>
        <begin position="214"/>
        <end position="241"/>
    </location>
</feature>
<feature type="domain" description="CFEM" evidence="18">
    <location>
        <begin position="6"/>
        <end position="114"/>
    </location>
</feature>
<dbReference type="Proteomes" id="UP000011086">
    <property type="component" value="Unassembled WGS sequence"/>
</dbReference>
<keyword evidence="8 17" id="KW-0732">Signal</keyword>
<evidence type="ECO:0000256" key="7">
    <source>
        <dbReference type="ARBA" id="ARBA00022692"/>
    </source>
</evidence>